<reference evidence="2" key="1">
    <citation type="journal article" date="2020" name="Fungal Divers.">
        <title>Resolving the Mortierellaceae phylogeny through synthesis of multi-gene phylogenetics and phylogenomics.</title>
        <authorList>
            <person name="Vandepol N."/>
            <person name="Liber J."/>
            <person name="Desiro A."/>
            <person name="Na H."/>
            <person name="Kennedy M."/>
            <person name="Barry K."/>
            <person name="Grigoriev I.V."/>
            <person name="Miller A.N."/>
            <person name="O'Donnell K."/>
            <person name="Stajich J.E."/>
            <person name="Bonito G."/>
        </authorList>
    </citation>
    <scope>NUCLEOTIDE SEQUENCE</scope>
    <source>
        <strain evidence="2">CK1249</strain>
    </source>
</reference>
<protein>
    <submittedName>
        <fullName evidence="2">Uncharacterized protein</fullName>
    </submittedName>
</protein>
<gene>
    <name evidence="2" type="ORF">BGZ70_006500</name>
</gene>
<keyword evidence="3" id="KW-1185">Reference proteome</keyword>
<organism evidence="2 3">
    <name type="scientific">Mortierella alpina</name>
    <name type="common">Oleaginous fungus</name>
    <name type="synonym">Mortierella renispora</name>
    <dbReference type="NCBI Taxonomy" id="64518"/>
    <lineage>
        <taxon>Eukaryota</taxon>
        <taxon>Fungi</taxon>
        <taxon>Fungi incertae sedis</taxon>
        <taxon>Mucoromycota</taxon>
        <taxon>Mortierellomycotina</taxon>
        <taxon>Mortierellomycetes</taxon>
        <taxon>Mortierellales</taxon>
        <taxon>Mortierellaceae</taxon>
        <taxon>Mortierella</taxon>
    </lineage>
</organism>
<feature type="non-terminal residue" evidence="2">
    <location>
        <position position="1"/>
    </location>
</feature>
<proteinExistence type="predicted"/>
<sequence>TTPLVKRGLLKSVLITAAQSMSQQQQLEKSRGGSWTVDISPFLDDARTHKRSQSTKDRDAAV</sequence>
<dbReference type="Proteomes" id="UP000738359">
    <property type="component" value="Unassembled WGS sequence"/>
</dbReference>
<dbReference type="AlphaFoldDB" id="A0A9P6IMJ9"/>
<accession>A0A9P6IMJ9</accession>
<evidence type="ECO:0000313" key="3">
    <source>
        <dbReference type="Proteomes" id="UP000738359"/>
    </source>
</evidence>
<evidence type="ECO:0000313" key="2">
    <source>
        <dbReference type="EMBL" id="KAF9938863.1"/>
    </source>
</evidence>
<name>A0A9P6IMJ9_MORAP</name>
<evidence type="ECO:0000256" key="1">
    <source>
        <dbReference type="SAM" id="MobiDB-lite"/>
    </source>
</evidence>
<feature type="region of interest" description="Disordered" evidence="1">
    <location>
        <begin position="21"/>
        <end position="62"/>
    </location>
</feature>
<feature type="non-terminal residue" evidence="2">
    <location>
        <position position="62"/>
    </location>
</feature>
<dbReference type="EMBL" id="JAAAHY010003676">
    <property type="protein sequence ID" value="KAF9938863.1"/>
    <property type="molecule type" value="Genomic_DNA"/>
</dbReference>
<comment type="caution">
    <text evidence="2">The sequence shown here is derived from an EMBL/GenBank/DDBJ whole genome shotgun (WGS) entry which is preliminary data.</text>
</comment>